<protein>
    <recommendedName>
        <fullName evidence="3">DNA-directed RNA polymerase RpoA/D/Rpb3-type domain-containing protein</fullName>
    </recommendedName>
</protein>
<dbReference type="GO" id="GO:0006351">
    <property type="term" value="P:DNA-templated transcription"/>
    <property type="evidence" value="ECO:0007669"/>
    <property type="project" value="InterPro"/>
</dbReference>
<evidence type="ECO:0000256" key="2">
    <source>
        <dbReference type="ARBA" id="ARBA00023163"/>
    </source>
</evidence>
<reference evidence="4" key="1">
    <citation type="journal article" date="2020" name="Nature">
        <title>Giant virus diversity and host interactions through global metagenomics.</title>
        <authorList>
            <person name="Schulz F."/>
            <person name="Roux S."/>
            <person name="Paez-Espino D."/>
            <person name="Jungbluth S."/>
            <person name="Walsh D.A."/>
            <person name="Denef V.J."/>
            <person name="McMahon K.D."/>
            <person name="Konstantinidis K.T."/>
            <person name="Eloe-Fadrosh E.A."/>
            <person name="Kyrpides N.C."/>
            <person name="Woyke T."/>
        </authorList>
    </citation>
    <scope>NUCLEOTIDE SEQUENCE</scope>
    <source>
        <strain evidence="4">GVMAG-M-3300009180-1</strain>
    </source>
</reference>
<proteinExistence type="predicted"/>
<feature type="domain" description="DNA-directed RNA polymerase RpoA/D/Rpb3-type" evidence="3">
    <location>
        <begin position="14"/>
        <end position="268"/>
    </location>
</feature>
<dbReference type="InterPro" id="IPR050518">
    <property type="entry name" value="Rpo3/RPB3_RNA_Pol_subunit"/>
</dbReference>
<accession>A0A6C0F5R8</accession>
<sequence length="369" mass="42426">MNPTITNLMEEGEVLKFTLSGVNVSLANALRRIILSEIPTVVMRTETYKDNQCTIITNTGRLHSEIIKQRLSCIPIHMKFTELDILPGKYILEIDAKNDTTDMIYVTTEHFKIKNKTSGNYLTSEETKKIFPFNKKTNYYIDFARLRPKVGESIPGEALKLTAEFSISNARQDSAFNVVSKCSYGNTPDVVKIKEIWDAQENKMKANEASASEIDFQKRNFYLLDAQRHYVDDSFDFVIQSVGVHENRDIVKMGIKVLNDKFEELVNDIDSDTVEILISETSVDNSYDIILQNEDYTVGKVIEFIMYDKHYNGDKTLSFCGFKKFHPHDETSVVRIAFNDKTDKTMVKQRLRTVCVDAMDIFKKMNTLF</sequence>
<evidence type="ECO:0000313" key="4">
    <source>
        <dbReference type="EMBL" id="QHT35280.1"/>
    </source>
</evidence>
<dbReference type="Pfam" id="PF01193">
    <property type="entry name" value="RNA_pol_L"/>
    <property type="match status" value="1"/>
</dbReference>
<dbReference type="GO" id="GO:0005736">
    <property type="term" value="C:RNA polymerase I complex"/>
    <property type="evidence" value="ECO:0007669"/>
    <property type="project" value="TreeGrafter"/>
</dbReference>
<dbReference type="InterPro" id="IPR036603">
    <property type="entry name" value="RBP11-like"/>
</dbReference>
<evidence type="ECO:0000256" key="1">
    <source>
        <dbReference type="ARBA" id="ARBA00022478"/>
    </source>
</evidence>
<keyword evidence="1" id="KW-0240">DNA-directed RNA polymerase</keyword>
<dbReference type="SMART" id="SM00662">
    <property type="entry name" value="RPOLD"/>
    <property type="match status" value="1"/>
</dbReference>
<dbReference type="GO" id="GO:0005666">
    <property type="term" value="C:RNA polymerase III complex"/>
    <property type="evidence" value="ECO:0007669"/>
    <property type="project" value="TreeGrafter"/>
</dbReference>
<dbReference type="GO" id="GO:0046983">
    <property type="term" value="F:protein dimerization activity"/>
    <property type="evidence" value="ECO:0007669"/>
    <property type="project" value="InterPro"/>
</dbReference>
<evidence type="ECO:0000259" key="3">
    <source>
        <dbReference type="SMART" id="SM00662"/>
    </source>
</evidence>
<dbReference type="Gene3D" id="2.170.120.12">
    <property type="entry name" value="DNA-directed RNA polymerase, insert domain"/>
    <property type="match status" value="1"/>
</dbReference>
<organism evidence="4">
    <name type="scientific">viral metagenome</name>
    <dbReference type="NCBI Taxonomy" id="1070528"/>
    <lineage>
        <taxon>unclassified sequences</taxon>
        <taxon>metagenomes</taxon>
        <taxon>organismal metagenomes</taxon>
    </lineage>
</organism>
<name>A0A6C0F5R8_9ZZZZ</name>
<keyword evidence="2" id="KW-0804">Transcription</keyword>
<dbReference type="PANTHER" id="PTHR11800:SF13">
    <property type="entry name" value="DNA-DIRECTED RNA POLYMERASES I AND III SUBUNIT RPAC1"/>
    <property type="match status" value="1"/>
</dbReference>
<dbReference type="EMBL" id="MN739016">
    <property type="protein sequence ID" value="QHT35280.1"/>
    <property type="molecule type" value="Genomic_DNA"/>
</dbReference>
<dbReference type="Gene3D" id="3.30.1360.10">
    <property type="entry name" value="RNA polymerase, RBP11-like subunit"/>
    <property type="match status" value="2"/>
</dbReference>
<dbReference type="AlphaFoldDB" id="A0A6C0F5R8"/>
<dbReference type="SUPFAM" id="SSF55257">
    <property type="entry name" value="RBP11-like subunits of RNA polymerase"/>
    <property type="match status" value="2"/>
</dbReference>
<dbReference type="GO" id="GO:0003899">
    <property type="term" value="F:DNA-directed RNA polymerase activity"/>
    <property type="evidence" value="ECO:0007669"/>
    <property type="project" value="InterPro"/>
</dbReference>
<dbReference type="PANTHER" id="PTHR11800">
    <property type="entry name" value="DNA-DIRECTED RNA POLYMERASE"/>
    <property type="match status" value="1"/>
</dbReference>
<dbReference type="InterPro" id="IPR036643">
    <property type="entry name" value="RNApol_insert_sf"/>
</dbReference>
<dbReference type="InterPro" id="IPR011263">
    <property type="entry name" value="DNA-dir_RNA_pol_RpoA/D/Rpb3"/>
</dbReference>